<name>A0AAY4EYC5_9TELE</name>
<dbReference type="GO" id="GO:0006270">
    <property type="term" value="P:DNA replication initiation"/>
    <property type="evidence" value="ECO:0007669"/>
    <property type="project" value="InterPro"/>
</dbReference>
<sequence length="796" mass="89014">GTASVPHNLDVLLSMFQDEREPSREDNNLDDLFDNDSDCEDGDGGYVEPEEGGKDEENADDPTQENNKDVPDSSRGDLEAELRRMQEKMRELQQQLIASQTSSKPSSPKLGPASFQSPPKSSPSIPPSTVLSPPTQKSSKSTLSTSVSSTSKLKTAGVLSQKPSQVVKTDGLSQPARDALRSPPPYAAVPPVTRKDTPRPSVRQDVAVEKFSGLRLRKPRLSSIDIEHKMADRRMIRLSQLPERVTREKLEDSDWVTFAVLVNKITPQSKSNGKTFSIWKLNDLHNLEVYVSLFLFGNVHIDLWKTDTGTVIGILNPNVMKNKEGSNELSLTIDHPQKVLILGEAMDFGTCKASKKSGEPCSQLVNLFECQYCQYHVKAQYKKMSSKRAELQSSFSGTAPKRGRGRGSLRERLCQGDFHYGGVSSLACAATAASGFLVLTLFLHLFCLVLKSEEVDGCSDDFKSLLSMPTPGALNIKRHLGQAKAKDPAGPLIQSISASELLKQQKAQHKERILNRQKRAEEIQKRVLQNSGKSTPLVRPTPCPSDPATPTLGRGFCEGDDIVLDLSPPPPSSSISVAKLAALRRLQSKGVSITKEDPNAVKRKRSNGTEISARVEKNRTSPEGNATEEGEEPVQKRRREQMEYIQSEEFQRILNAKSQFSWLMGEMEVKAMQDYFEPLVQKEKLEEKMKSIREQKCRAVTCKTCKYTHFKPADRCVEEKHDYHWHDAHKRFFKCPCGQRKIILLSHLHVVTLSFLLYFIYIFIYLLPQEKNGPKIGGELLLPRGEEQPKFLNSMK</sequence>
<feature type="compositionally biased region" description="Low complexity" evidence="12">
    <location>
        <begin position="137"/>
        <end position="155"/>
    </location>
</feature>
<evidence type="ECO:0000256" key="6">
    <source>
        <dbReference type="ARBA" id="ARBA00022763"/>
    </source>
</evidence>
<feature type="region of interest" description="Disordered" evidence="12">
    <location>
        <begin position="595"/>
        <end position="636"/>
    </location>
</feature>
<feature type="compositionally biased region" description="Polar residues" evidence="12">
    <location>
        <begin position="92"/>
        <end position="106"/>
    </location>
</feature>
<dbReference type="InterPro" id="IPR056791">
    <property type="entry name" value="Znf_Mcm10_C"/>
</dbReference>
<reference evidence="15 16" key="1">
    <citation type="submission" date="2020-06" db="EMBL/GenBank/DDBJ databases">
        <authorList>
            <consortium name="Wellcome Sanger Institute Data Sharing"/>
        </authorList>
    </citation>
    <scope>NUCLEOTIDE SEQUENCE [LARGE SCALE GENOMIC DNA]</scope>
</reference>
<dbReference type="PANTHER" id="PTHR13454:SF11">
    <property type="entry name" value="PROTEIN MCM10 HOMOLOG"/>
    <property type="match status" value="1"/>
</dbReference>
<keyword evidence="16" id="KW-1185">Reference proteome</keyword>
<dbReference type="SMART" id="SM01280">
    <property type="entry name" value="Mcm10"/>
    <property type="match status" value="1"/>
</dbReference>
<dbReference type="AlphaFoldDB" id="A0AAY4EYC5"/>
<dbReference type="Gene3D" id="2.40.50.140">
    <property type="entry name" value="Nucleic acid-binding proteins"/>
    <property type="match status" value="1"/>
</dbReference>
<evidence type="ECO:0000256" key="5">
    <source>
        <dbReference type="ARBA" id="ARBA00022723"/>
    </source>
</evidence>
<reference evidence="15" key="2">
    <citation type="submission" date="2025-08" db="UniProtKB">
        <authorList>
            <consortium name="Ensembl"/>
        </authorList>
    </citation>
    <scope>IDENTIFICATION</scope>
</reference>
<protein>
    <recommendedName>
        <fullName evidence="3">Protein MCM10 homolog</fullName>
    </recommendedName>
</protein>
<dbReference type="Pfam" id="PF09329">
    <property type="entry name" value="zf-primase"/>
    <property type="match status" value="1"/>
</dbReference>
<evidence type="ECO:0000259" key="14">
    <source>
        <dbReference type="SMART" id="SM01280"/>
    </source>
</evidence>
<feature type="compositionally biased region" description="Basic and acidic residues" evidence="12">
    <location>
        <begin position="17"/>
        <end position="27"/>
    </location>
</feature>
<dbReference type="Proteomes" id="UP000694580">
    <property type="component" value="Chromosome 15"/>
</dbReference>
<evidence type="ECO:0000256" key="4">
    <source>
        <dbReference type="ARBA" id="ARBA00022705"/>
    </source>
</evidence>
<comment type="similarity">
    <text evidence="2">Belongs to the MCM10 family.</text>
</comment>
<evidence type="ECO:0000256" key="2">
    <source>
        <dbReference type="ARBA" id="ARBA00009679"/>
    </source>
</evidence>
<dbReference type="Pfam" id="PF09332">
    <property type="entry name" value="Mcm10"/>
    <property type="match status" value="1"/>
</dbReference>
<feature type="region of interest" description="Disordered" evidence="12">
    <location>
        <begin position="16"/>
        <end position="201"/>
    </location>
</feature>
<keyword evidence="6" id="KW-0227">DNA damage</keyword>
<evidence type="ECO:0000256" key="12">
    <source>
        <dbReference type="SAM" id="MobiDB-lite"/>
    </source>
</evidence>
<keyword evidence="10" id="KW-0238">DNA-binding</keyword>
<keyword evidence="7" id="KW-0863">Zinc-finger</keyword>
<keyword evidence="13" id="KW-0812">Transmembrane</keyword>
<feature type="compositionally biased region" description="Basic and acidic residues" evidence="12">
    <location>
        <begin position="66"/>
        <end position="91"/>
    </location>
</feature>
<evidence type="ECO:0000313" key="15">
    <source>
        <dbReference type="Ensembl" id="ENSDCDP00010062276.1"/>
    </source>
</evidence>
<dbReference type="GO" id="GO:0003697">
    <property type="term" value="F:single-stranded DNA binding"/>
    <property type="evidence" value="ECO:0007669"/>
    <property type="project" value="InterPro"/>
</dbReference>
<reference evidence="15" key="3">
    <citation type="submission" date="2025-09" db="UniProtKB">
        <authorList>
            <consortium name="Ensembl"/>
        </authorList>
    </citation>
    <scope>IDENTIFICATION</scope>
</reference>
<keyword evidence="5" id="KW-0479">Metal-binding</keyword>
<evidence type="ECO:0000256" key="1">
    <source>
        <dbReference type="ARBA" id="ARBA00004123"/>
    </source>
</evidence>
<dbReference type="Pfam" id="PF24863">
    <property type="entry name" value="zf-CCCH_Mcm10"/>
    <property type="match status" value="1"/>
</dbReference>
<dbReference type="GO" id="GO:0008270">
    <property type="term" value="F:zinc ion binding"/>
    <property type="evidence" value="ECO:0007669"/>
    <property type="project" value="UniProtKB-KW"/>
</dbReference>
<dbReference type="GeneTree" id="ENSGT00390000007134"/>
<feature type="compositionally biased region" description="Acidic residues" evidence="12">
    <location>
        <begin position="28"/>
        <end position="50"/>
    </location>
</feature>
<proteinExistence type="inferred from homology"/>
<keyword evidence="8" id="KW-0862">Zinc</keyword>
<organism evidence="15 16">
    <name type="scientific">Denticeps clupeoides</name>
    <name type="common">denticle herring</name>
    <dbReference type="NCBI Taxonomy" id="299321"/>
    <lineage>
        <taxon>Eukaryota</taxon>
        <taxon>Metazoa</taxon>
        <taxon>Chordata</taxon>
        <taxon>Craniata</taxon>
        <taxon>Vertebrata</taxon>
        <taxon>Euteleostomi</taxon>
        <taxon>Actinopterygii</taxon>
        <taxon>Neopterygii</taxon>
        <taxon>Teleostei</taxon>
        <taxon>Clupei</taxon>
        <taxon>Clupeiformes</taxon>
        <taxon>Denticipitoidei</taxon>
        <taxon>Denticipitidae</taxon>
        <taxon>Denticeps</taxon>
    </lineage>
</organism>
<keyword evidence="11" id="KW-0539">Nucleus</keyword>
<feature type="transmembrane region" description="Helical" evidence="13">
    <location>
        <begin position="742"/>
        <end position="767"/>
    </location>
</feature>
<feature type="region of interest" description="Disordered" evidence="12">
    <location>
        <begin position="532"/>
        <end position="554"/>
    </location>
</feature>
<dbReference type="InterPro" id="IPR055065">
    <property type="entry name" value="OB_MCM10"/>
</dbReference>
<evidence type="ECO:0000256" key="3">
    <source>
        <dbReference type="ARBA" id="ARBA00017770"/>
    </source>
</evidence>
<dbReference type="Gene3D" id="1.20.5.420">
    <property type="entry name" value="Immunoglobulin FC, subunit C"/>
    <property type="match status" value="1"/>
</dbReference>
<keyword evidence="9" id="KW-0175">Coiled coil</keyword>
<dbReference type="Ensembl" id="ENSDCDT00010073070.1">
    <property type="protein sequence ID" value="ENSDCDP00010062276.1"/>
    <property type="gene ID" value="ENSDCDG00010034220.1"/>
</dbReference>
<feature type="domain" description="Replication factor Mcm10 C-terminal" evidence="14">
    <location>
        <begin position="466"/>
        <end position="794"/>
    </location>
</feature>
<dbReference type="FunFam" id="2.40.50.140:FF:000167">
    <property type="entry name" value="Minichromosome maintenance 10 replication initiation factor"/>
    <property type="match status" value="1"/>
</dbReference>
<evidence type="ECO:0000256" key="13">
    <source>
        <dbReference type="SAM" id="Phobius"/>
    </source>
</evidence>
<evidence type="ECO:0000256" key="9">
    <source>
        <dbReference type="ARBA" id="ARBA00023054"/>
    </source>
</evidence>
<dbReference type="GO" id="GO:0006974">
    <property type="term" value="P:DNA damage response"/>
    <property type="evidence" value="ECO:0007669"/>
    <property type="project" value="UniProtKB-KW"/>
</dbReference>
<dbReference type="InterPro" id="IPR040184">
    <property type="entry name" value="Mcm10"/>
</dbReference>
<evidence type="ECO:0000256" key="11">
    <source>
        <dbReference type="ARBA" id="ARBA00023242"/>
    </source>
</evidence>
<gene>
    <name evidence="15" type="primary">MCM10</name>
</gene>
<dbReference type="PANTHER" id="PTHR13454">
    <property type="entry name" value="PROTEIN MCM10 HOMOLOG"/>
    <property type="match status" value="1"/>
</dbReference>
<keyword evidence="13" id="KW-0472">Membrane</keyword>
<evidence type="ECO:0000256" key="7">
    <source>
        <dbReference type="ARBA" id="ARBA00022771"/>
    </source>
</evidence>
<evidence type="ECO:0000256" key="10">
    <source>
        <dbReference type="ARBA" id="ARBA00023125"/>
    </source>
</evidence>
<dbReference type="GO" id="GO:0043596">
    <property type="term" value="C:nuclear replication fork"/>
    <property type="evidence" value="ECO:0007669"/>
    <property type="project" value="TreeGrafter"/>
</dbReference>
<keyword evidence="4" id="KW-0235">DNA replication</keyword>
<dbReference type="InterPro" id="IPR015411">
    <property type="entry name" value="Rep_factor_Mcm10_C"/>
</dbReference>
<dbReference type="Pfam" id="PF22379">
    <property type="entry name" value="OB_MCM10"/>
    <property type="match status" value="1"/>
</dbReference>
<evidence type="ECO:0000256" key="8">
    <source>
        <dbReference type="ARBA" id="ARBA00022833"/>
    </source>
</evidence>
<comment type="subcellular location">
    <subcellularLocation>
        <location evidence="1">Nucleus</location>
    </subcellularLocation>
</comment>
<accession>A0AAY4EYC5</accession>
<dbReference type="InterPro" id="IPR015408">
    <property type="entry name" value="Znf_Mcm10/DnaG"/>
</dbReference>
<keyword evidence="13" id="KW-1133">Transmembrane helix</keyword>
<dbReference type="InterPro" id="IPR012340">
    <property type="entry name" value="NA-bd_OB-fold"/>
</dbReference>
<evidence type="ECO:0000313" key="16">
    <source>
        <dbReference type="Proteomes" id="UP000694580"/>
    </source>
</evidence>
<dbReference type="GO" id="GO:0003688">
    <property type="term" value="F:DNA replication origin binding"/>
    <property type="evidence" value="ECO:0007669"/>
    <property type="project" value="TreeGrafter"/>
</dbReference>